<name>A0A8S5RN12_9VIRU</name>
<protein>
    <submittedName>
        <fullName evidence="2">Tail assembly chaperone protein</fullName>
    </submittedName>
</protein>
<feature type="compositionally biased region" description="Basic and acidic residues" evidence="1">
    <location>
        <begin position="140"/>
        <end position="157"/>
    </location>
</feature>
<evidence type="ECO:0000256" key="1">
    <source>
        <dbReference type="SAM" id="MobiDB-lite"/>
    </source>
</evidence>
<organism evidence="2">
    <name type="scientific">virus sp. ctFlR8</name>
    <dbReference type="NCBI Taxonomy" id="2825811"/>
    <lineage>
        <taxon>Viruses</taxon>
    </lineage>
</organism>
<accession>A0A8S5RN12</accession>
<feature type="region of interest" description="Disordered" evidence="1">
    <location>
        <begin position="139"/>
        <end position="166"/>
    </location>
</feature>
<proteinExistence type="predicted"/>
<reference evidence="2" key="1">
    <citation type="journal article" date="2021" name="Proc. Natl. Acad. Sci. U.S.A.">
        <title>A Catalog of Tens of Thousands of Viruses from Human Metagenomes Reveals Hidden Associations with Chronic Diseases.</title>
        <authorList>
            <person name="Tisza M.J."/>
            <person name="Buck C.B."/>
        </authorList>
    </citation>
    <scope>NUCLEOTIDE SEQUENCE</scope>
    <source>
        <strain evidence="2">CtFlR8</strain>
    </source>
</reference>
<evidence type="ECO:0000313" key="2">
    <source>
        <dbReference type="EMBL" id="DAE32744.1"/>
    </source>
</evidence>
<sequence>MLGKGYVFMKKILVNDVEYTLEFGFGAVECKDLIQKMFLMLSGGYVAKKAKNVQNPTPEEIVDGSGYMLAEFPHVCKTAFYAGLIENHEGITPDESNALMKEYMKANGLSFVKLYGELTDCMKEDGFFELSGLTEMMTQTKEEMEKEDSKVTKMPQDHKKKSTGTK</sequence>
<dbReference type="EMBL" id="BK059128">
    <property type="protein sequence ID" value="DAE32744.1"/>
    <property type="molecule type" value="Genomic_DNA"/>
</dbReference>